<dbReference type="Pfam" id="PF06821">
    <property type="entry name" value="Ser_hydrolase"/>
    <property type="match status" value="1"/>
</dbReference>
<evidence type="ECO:0000313" key="2">
    <source>
        <dbReference type="Proteomes" id="UP000584824"/>
    </source>
</evidence>
<dbReference type="InterPro" id="IPR010662">
    <property type="entry name" value="RBBP9/YdeN"/>
</dbReference>
<gene>
    <name evidence="1" type="ORF">GGQ66_003110</name>
</gene>
<name>A0A7W6K3K1_9HYPH</name>
<sequence length="201" mass="21956">MCTTLIVPGLNGSAEGHWQRHWLRDRPDARLVDQDNWNCPVLTDWQARLVAALEAADEPVFVVAHSLGCVLTASLAGHPAARKVNAALLVAPADLEKVEKLHPCVVSFGQTPLDSLPFPSLMIGSLNDPYMEVADLQRHAEAWGSDLVNLGAVGHINIASGFGRWVEGYAFLERLKQASKFPDRPHWQDSPANAASLRLDL</sequence>
<evidence type="ECO:0008006" key="3">
    <source>
        <dbReference type="Google" id="ProtNLM"/>
    </source>
</evidence>
<keyword evidence="2" id="KW-1185">Reference proteome</keyword>
<dbReference type="Gene3D" id="3.40.50.1820">
    <property type="entry name" value="alpha/beta hydrolase"/>
    <property type="match status" value="1"/>
</dbReference>
<dbReference type="EMBL" id="JACIDU010000012">
    <property type="protein sequence ID" value="MBB4104533.1"/>
    <property type="molecule type" value="Genomic_DNA"/>
</dbReference>
<dbReference type="AlphaFoldDB" id="A0A7W6K3K1"/>
<dbReference type="RefSeq" id="WP_183793609.1">
    <property type="nucleotide sequence ID" value="NZ_JACIDU010000012.1"/>
</dbReference>
<dbReference type="SUPFAM" id="SSF53474">
    <property type="entry name" value="alpha/beta-Hydrolases"/>
    <property type="match status" value="1"/>
</dbReference>
<dbReference type="Proteomes" id="UP000584824">
    <property type="component" value="Unassembled WGS sequence"/>
</dbReference>
<protein>
    <recommendedName>
        <fullName evidence="3">Alpha/beta hydrolase</fullName>
    </recommendedName>
</protein>
<proteinExistence type="predicted"/>
<comment type="caution">
    <text evidence="1">The sequence shown here is derived from an EMBL/GenBank/DDBJ whole genome shotgun (WGS) entry which is preliminary data.</text>
</comment>
<dbReference type="GO" id="GO:0016787">
    <property type="term" value="F:hydrolase activity"/>
    <property type="evidence" value="ECO:0007669"/>
    <property type="project" value="InterPro"/>
</dbReference>
<reference evidence="1 2" key="1">
    <citation type="submission" date="2020-08" db="EMBL/GenBank/DDBJ databases">
        <title>Genomic Encyclopedia of Type Strains, Phase IV (KMG-IV): sequencing the most valuable type-strain genomes for metagenomic binning, comparative biology and taxonomic classification.</title>
        <authorList>
            <person name="Goeker M."/>
        </authorList>
    </citation>
    <scope>NUCLEOTIDE SEQUENCE [LARGE SCALE GENOMIC DNA]</scope>
    <source>
        <strain evidence="1 2">DSM 26385</strain>
    </source>
</reference>
<accession>A0A7W6K3K1</accession>
<evidence type="ECO:0000313" key="1">
    <source>
        <dbReference type="EMBL" id="MBB4104533.1"/>
    </source>
</evidence>
<organism evidence="1 2">
    <name type="scientific">Allorhizobium borbori</name>
    <dbReference type="NCBI Taxonomy" id="485907"/>
    <lineage>
        <taxon>Bacteria</taxon>
        <taxon>Pseudomonadati</taxon>
        <taxon>Pseudomonadota</taxon>
        <taxon>Alphaproteobacteria</taxon>
        <taxon>Hyphomicrobiales</taxon>
        <taxon>Rhizobiaceae</taxon>
        <taxon>Rhizobium/Agrobacterium group</taxon>
        <taxon>Allorhizobium</taxon>
    </lineage>
</organism>
<dbReference type="InterPro" id="IPR029058">
    <property type="entry name" value="AB_hydrolase_fold"/>
</dbReference>